<sequence>MSEFYPPSEPSEQSGQSAPEAGSGGRKRLARVLPRGRGGRWAAAGVAAAVIVGGGAAAVAVAGHHHERVGKGPRFEWAEGGHEGGHGHGREGGPGHAHEGKGERMAHRQGAPEIRDGADALAGAPKGTRKGSQKTAPAPLPSLPIGQAAEKAAGAVSGGKVESLRPVAQEGGGSAWLAVVLGPDGVRHAVTVSGSDGTVSGNVTLNGRQAQ</sequence>
<reference evidence="3 4" key="1">
    <citation type="submission" date="2017-11" db="EMBL/GenBank/DDBJ databases">
        <title>Complete genome sequence of Streptomyces lavendulae subsp. lavendulae CCM 3239 (formerly 'Streptomyces aureofaciens CCM 3239'), the producer of the angucycline-type antibiotic auricin.</title>
        <authorList>
            <person name="Busche T."/>
            <person name="Novakova R."/>
            <person name="Al'Dilaimi A."/>
            <person name="Homerova D."/>
            <person name="Feckova L."/>
            <person name="Rezuchova B."/>
            <person name="Mingyar E."/>
            <person name="Csolleiova D."/>
            <person name="Bekeova C."/>
            <person name="Winkler A."/>
            <person name="Sevcikova B."/>
            <person name="Kalinowski J."/>
            <person name="Kormanec J."/>
            <person name="Ruckert C."/>
        </authorList>
    </citation>
    <scope>NUCLEOTIDE SEQUENCE [LARGE SCALE GENOMIC DNA]</scope>
    <source>
        <strain evidence="3 4">CCM 3239</strain>
    </source>
</reference>
<feature type="compositionally biased region" description="Low complexity" evidence="1">
    <location>
        <begin position="10"/>
        <end position="20"/>
    </location>
</feature>
<dbReference type="Proteomes" id="UP000231791">
    <property type="component" value="Chromosome"/>
</dbReference>
<feature type="transmembrane region" description="Helical" evidence="2">
    <location>
        <begin position="41"/>
        <end position="62"/>
    </location>
</feature>
<dbReference type="AlphaFoldDB" id="A0A2K8P9W1"/>
<accession>A0A2K8P9W1</accession>
<protein>
    <submittedName>
        <fullName evidence="3">Uncharacterized protein</fullName>
    </submittedName>
</protein>
<keyword evidence="2" id="KW-0812">Transmembrane</keyword>
<feature type="compositionally biased region" description="Basic and acidic residues" evidence="1">
    <location>
        <begin position="69"/>
        <end position="106"/>
    </location>
</feature>
<proteinExistence type="predicted"/>
<dbReference type="EMBL" id="CP024985">
    <property type="protein sequence ID" value="ATZ22890.1"/>
    <property type="molecule type" value="Genomic_DNA"/>
</dbReference>
<dbReference type="RefSeq" id="WP_030241267.1">
    <property type="nucleotide sequence ID" value="NZ_CP024985.1"/>
</dbReference>
<keyword evidence="2" id="KW-0472">Membrane</keyword>
<evidence type="ECO:0000313" key="4">
    <source>
        <dbReference type="Proteomes" id="UP000231791"/>
    </source>
</evidence>
<name>A0A2K8P9W1_STRLA</name>
<evidence type="ECO:0000256" key="1">
    <source>
        <dbReference type="SAM" id="MobiDB-lite"/>
    </source>
</evidence>
<dbReference type="OrthoDB" id="3873873at2"/>
<keyword evidence="2" id="KW-1133">Transmembrane helix</keyword>
<organism evidence="3 4">
    <name type="scientific">Streptomyces lavendulae subsp. lavendulae</name>
    <dbReference type="NCBI Taxonomy" id="58340"/>
    <lineage>
        <taxon>Bacteria</taxon>
        <taxon>Bacillati</taxon>
        <taxon>Actinomycetota</taxon>
        <taxon>Actinomycetes</taxon>
        <taxon>Kitasatosporales</taxon>
        <taxon>Streptomycetaceae</taxon>
        <taxon>Streptomyces</taxon>
    </lineage>
</organism>
<dbReference type="KEGG" id="slx:SLAV_04920"/>
<dbReference type="GeneID" id="49382116"/>
<gene>
    <name evidence="3" type="ORF">SLAV_04920</name>
</gene>
<evidence type="ECO:0000256" key="2">
    <source>
        <dbReference type="SAM" id="Phobius"/>
    </source>
</evidence>
<evidence type="ECO:0000313" key="3">
    <source>
        <dbReference type="EMBL" id="ATZ22890.1"/>
    </source>
</evidence>
<feature type="region of interest" description="Disordered" evidence="1">
    <location>
        <begin position="1"/>
        <end position="38"/>
    </location>
</feature>
<feature type="region of interest" description="Disordered" evidence="1">
    <location>
        <begin position="64"/>
        <end position="144"/>
    </location>
</feature>
<keyword evidence="4" id="KW-1185">Reference proteome</keyword>